<name>A0A2T1E662_9CYAN</name>
<reference evidence="2 3" key="2">
    <citation type="submission" date="2018-03" db="EMBL/GenBank/DDBJ databases">
        <title>The ancient ancestry and fast evolution of plastids.</title>
        <authorList>
            <person name="Moore K.R."/>
            <person name="Magnabosco C."/>
            <person name="Momper L."/>
            <person name="Gold D.A."/>
            <person name="Bosak T."/>
            <person name="Fournier G.P."/>
        </authorList>
    </citation>
    <scope>NUCLEOTIDE SEQUENCE [LARGE SCALE GENOMIC DNA]</scope>
    <source>
        <strain evidence="2 3">ULC18</strain>
    </source>
</reference>
<evidence type="ECO:0000313" key="3">
    <source>
        <dbReference type="Proteomes" id="UP000239576"/>
    </source>
</evidence>
<dbReference type="EMBL" id="PVWK01000082">
    <property type="protein sequence ID" value="PSB28229.1"/>
    <property type="molecule type" value="Genomic_DNA"/>
</dbReference>
<proteinExistence type="predicted"/>
<dbReference type="InterPro" id="IPR023393">
    <property type="entry name" value="START-like_dom_sf"/>
</dbReference>
<reference evidence="3" key="1">
    <citation type="submission" date="2018-02" db="EMBL/GenBank/DDBJ databases">
        <authorList>
            <person name="Moore K."/>
            <person name="Momper L."/>
        </authorList>
    </citation>
    <scope>NUCLEOTIDE SEQUENCE [LARGE SCALE GENOMIC DNA]</scope>
    <source>
        <strain evidence="3">ULC18</strain>
    </source>
</reference>
<organism evidence="2 3">
    <name type="scientific">Stenomitos frigidus ULC18</name>
    <dbReference type="NCBI Taxonomy" id="2107698"/>
    <lineage>
        <taxon>Bacteria</taxon>
        <taxon>Bacillati</taxon>
        <taxon>Cyanobacteriota</taxon>
        <taxon>Cyanophyceae</taxon>
        <taxon>Leptolyngbyales</taxon>
        <taxon>Leptolyngbyaceae</taxon>
        <taxon>Stenomitos</taxon>
    </lineage>
</organism>
<keyword evidence="1" id="KW-0812">Transmembrane</keyword>
<dbReference type="RefSeq" id="WP_106256938.1">
    <property type="nucleotide sequence ID" value="NZ_CAWNSW010000156.1"/>
</dbReference>
<dbReference type="SUPFAM" id="SSF53474">
    <property type="entry name" value="alpha/beta-Hydrolases"/>
    <property type="match status" value="1"/>
</dbReference>
<evidence type="ECO:0000313" key="2">
    <source>
        <dbReference type="EMBL" id="PSB28229.1"/>
    </source>
</evidence>
<keyword evidence="3" id="KW-1185">Reference proteome</keyword>
<evidence type="ECO:0000256" key="1">
    <source>
        <dbReference type="SAM" id="Phobius"/>
    </source>
</evidence>
<dbReference type="AlphaFoldDB" id="A0A2T1E662"/>
<feature type="transmembrane region" description="Helical" evidence="1">
    <location>
        <begin position="290"/>
        <end position="309"/>
    </location>
</feature>
<feature type="transmembrane region" description="Helical" evidence="1">
    <location>
        <begin position="261"/>
        <end position="283"/>
    </location>
</feature>
<dbReference type="InterPro" id="IPR029058">
    <property type="entry name" value="AB_hydrolase_fold"/>
</dbReference>
<comment type="caution">
    <text evidence="2">The sequence shown here is derived from an EMBL/GenBank/DDBJ whole genome shotgun (WGS) entry which is preliminary data.</text>
</comment>
<protein>
    <submittedName>
        <fullName evidence="2">Uncharacterized protein</fullName>
    </submittedName>
</protein>
<dbReference type="Proteomes" id="UP000239576">
    <property type="component" value="Unassembled WGS sequence"/>
</dbReference>
<accession>A0A2T1E662</accession>
<sequence length="505" mass="57589">MSSTSDAKAGESISNNQISWSGKKAVPISSQDAWDLMWRPGGQSHWLGLQGHIEFKAGTRLALTDETGVWRIAQIKRVKKQEPKSVTMLISASASWYLDHETEVTIDITRQDESGSVITIKESGIPSGRYKEVQCYWNKRLNRLNDLAVRIRNRRKNVRQAVVVIHGIGEQQPGETLKGLINGVFNVNGKRREGQKEWIKPDQYSNSYELHRVTIKGTKDQPTTDIFECYWAHIIRNTTLDQVSAWVWWLLFRWPVPKPIFPWWLLVWILILAVLVAAITALAGVKLVGWAFALPPLVLAVLSWLWHYLGNPLAINFIGDAARYLRLHPANIAHRQAIREAGVSLIEKLHASGRYDRIVLLGHSLGSVIAYDIITHSWARMHKKHDSPMSPHFKEVIAVERELTKQASPNALAFQDVQHTAWYRQRKNTQPWLITDLVTVGSPLTYADFLLADSKTAFEYAKSERILPTCPPEPEREKKSNHEKMTYRSYALTESRKCDDSRLVS</sequence>
<dbReference type="SUPFAM" id="SSF55961">
    <property type="entry name" value="Bet v1-like"/>
    <property type="match status" value="1"/>
</dbReference>
<dbReference type="OrthoDB" id="4058760at2"/>
<dbReference type="Gene3D" id="3.30.530.20">
    <property type="match status" value="1"/>
</dbReference>
<keyword evidence="1" id="KW-0472">Membrane</keyword>
<keyword evidence="1" id="KW-1133">Transmembrane helix</keyword>
<gene>
    <name evidence="2" type="ORF">C7B82_14135</name>
</gene>